<dbReference type="InterPro" id="IPR003439">
    <property type="entry name" value="ABC_transporter-like_ATP-bd"/>
</dbReference>
<proteinExistence type="predicted"/>
<dbReference type="Pfam" id="PF00005">
    <property type="entry name" value="ABC_tran"/>
    <property type="match status" value="1"/>
</dbReference>
<dbReference type="InterPro" id="IPR003593">
    <property type="entry name" value="AAA+_ATPase"/>
</dbReference>
<dbReference type="PROSITE" id="PS00211">
    <property type="entry name" value="ABC_TRANSPORTER_1"/>
    <property type="match status" value="1"/>
</dbReference>
<accession>A0ABS6C8E4</accession>
<evidence type="ECO:0000256" key="1">
    <source>
        <dbReference type="ARBA" id="ARBA00022448"/>
    </source>
</evidence>
<keyword evidence="3 5" id="KW-0067">ATP-binding</keyword>
<dbReference type="PANTHER" id="PTHR43067:SF3">
    <property type="entry name" value="MALTOSE ABC TRANSPORTER, ATP-BINDING PROTEIN"/>
    <property type="match status" value="1"/>
</dbReference>
<dbReference type="EMBL" id="JAHLEM010000025">
    <property type="protein sequence ID" value="MBU3863171.1"/>
    <property type="molecule type" value="Genomic_DNA"/>
</dbReference>
<name>A0ABS6C8E4_9ACTN</name>
<dbReference type="PROSITE" id="PS50893">
    <property type="entry name" value="ABC_TRANSPORTER_2"/>
    <property type="match status" value="1"/>
</dbReference>
<dbReference type="Proteomes" id="UP000720508">
    <property type="component" value="Unassembled WGS sequence"/>
</dbReference>
<dbReference type="CDD" id="cd03257">
    <property type="entry name" value="ABC_NikE_OppD_transporters"/>
    <property type="match status" value="1"/>
</dbReference>
<dbReference type="InterPro" id="IPR017871">
    <property type="entry name" value="ABC_transporter-like_CS"/>
</dbReference>
<dbReference type="PANTHER" id="PTHR43067">
    <property type="entry name" value="OLIGOPEPTIDE/DIPEPTIDE ABC TRANSPORTER, ATPASE SUBUNIT"/>
    <property type="match status" value="1"/>
</dbReference>
<feature type="domain" description="ABC transporter" evidence="4">
    <location>
        <begin position="9"/>
        <end position="261"/>
    </location>
</feature>
<evidence type="ECO:0000259" key="4">
    <source>
        <dbReference type="PROSITE" id="PS50893"/>
    </source>
</evidence>
<evidence type="ECO:0000313" key="6">
    <source>
        <dbReference type="Proteomes" id="UP000720508"/>
    </source>
</evidence>
<keyword evidence="6" id="KW-1185">Reference proteome</keyword>
<evidence type="ECO:0000313" key="5">
    <source>
        <dbReference type="EMBL" id="MBU3863171.1"/>
    </source>
</evidence>
<dbReference type="Pfam" id="PF08352">
    <property type="entry name" value="oligo_HPY"/>
    <property type="match status" value="1"/>
</dbReference>
<sequence length="338" mass="37274">MRGEPLLDVSRLTVEYVTERGAVLACNEVSFTLRRGEILGLAGESGSGKSSLITALTRLQRLPALTTGGEIRYHTRDGHLLDLVTLDERRLRPLRWTELAIVLQSAMAAFNPVMRLKAQFADVIVEHQPGITGDEVAERTGRLLRMVGIAPERAHSYPHELSGGMRQRALIALALACEPELVVMDEPTTAVDVVMQRQIMAQILRLQRRLGFAVVFVTHDLSLLMEIADRIAIMYAGRIVEIGAPQQLYTDPLHPYTRGLRDAFPPLHAPLTKLAGIPGSPPDLRDPPPGCAFHPRCAQRLPECEQVLPRLHQVLPQHGERQVACLLHDSIDPGGEAS</sequence>
<dbReference type="SMART" id="SM00382">
    <property type="entry name" value="AAA"/>
    <property type="match status" value="1"/>
</dbReference>
<dbReference type="GO" id="GO:0005524">
    <property type="term" value="F:ATP binding"/>
    <property type="evidence" value="ECO:0007669"/>
    <property type="project" value="UniProtKB-KW"/>
</dbReference>
<evidence type="ECO:0000256" key="2">
    <source>
        <dbReference type="ARBA" id="ARBA00022741"/>
    </source>
</evidence>
<comment type="caution">
    <text evidence="5">The sequence shown here is derived from an EMBL/GenBank/DDBJ whole genome shotgun (WGS) entry which is preliminary data.</text>
</comment>
<reference evidence="5 6" key="1">
    <citation type="submission" date="2021-06" db="EMBL/GenBank/DDBJ databases">
        <authorList>
            <person name="Pan X."/>
        </authorList>
    </citation>
    <scope>NUCLEOTIDE SEQUENCE [LARGE SCALE GENOMIC DNA]</scope>
    <source>
        <strain evidence="5 6">4503</strain>
    </source>
</reference>
<organism evidence="5 6">
    <name type="scientific">Streptomyces niphimycinicus</name>
    <dbReference type="NCBI Taxonomy" id="2842201"/>
    <lineage>
        <taxon>Bacteria</taxon>
        <taxon>Bacillati</taxon>
        <taxon>Actinomycetota</taxon>
        <taxon>Actinomycetes</taxon>
        <taxon>Kitasatosporales</taxon>
        <taxon>Streptomycetaceae</taxon>
        <taxon>Streptomyces</taxon>
    </lineage>
</organism>
<gene>
    <name evidence="5" type="ORF">KN815_03370</name>
</gene>
<dbReference type="InterPro" id="IPR013563">
    <property type="entry name" value="Oligopep_ABC_C"/>
</dbReference>
<keyword evidence="1" id="KW-0813">Transport</keyword>
<keyword evidence="2" id="KW-0547">Nucleotide-binding</keyword>
<evidence type="ECO:0000256" key="3">
    <source>
        <dbReference type="ARBA" id="ARBA00022840"/>
    </source>
</evidence>
<protein>
    <submittedName>
        <fullName evidence="5">ABC transporter ATP-binding protein</fullName>
    </submittedName>
</protein>
<dbReference type="NCBIfam" id="TIGR01727">
    <property type="entry name" value="oligo_HPY"/>
    <property type="match status" value="1"/>
</dbReference>